<feature type="region of interest" description="Disordered" evidence="1">
    <location>
        <begin position="32"/>
        <end position="55"/>
    </location>
</feature>
<evidence type="ECO:0000313" key="3">
    <source>
        <dbReference type="Proteomes" id="UP000053989"/>
    </source>
</evidence>
<dbReference type="HOGENOM" id="CLU_2559637_0_0_1"/>
<dbReference type="AlphaFoldDB" id="A0A0C3AL88"/>
<accession>A0A0C3AL88</accession>
<dbReference type="Proteomes" id="UP000053989">
    <property type="component" value="Unassembled WGS sequence"/>
</dbReference>
<reference evidence="2 3" key="1">
    <citation type="submission" date="2014-04" db="EMBL/GenBank/DDBJ databases">
        <authorList>
            <consortium name="DOE Joint Genome Institute"/>
            <person name="Kuo A."/>
            <person name="Kohler A."/>
            <person name="Nagy L.G."/>
            <person name="Floudas D."/>
            <person name="Copeland A."/>
            <person name="Barry K.W."/>
            <person name="Cichocki N."/>
            <person name="Veneault-Fourrey C."/>
            <person name="LaButti K."/>
            <person name="Lindquist E.A."/>
            <person name="Lipzen A."/>
            <person name="Lundell T."/>
            <person name="Morin E."/>
            <person name="Murat C."/>
            <person name="Sun H."/>
            <person name="Tunlid A."/>
            <person name="Henrissat B."/>
            <person name="Grigoriev I.V."/>
            <person name="Hibbett D.S."/>
            <person name="Martin F."/>
            <person name="Nordberg H.P."/>
            <person name="Cantor M.N."/>
            <person name="Hua S.X."/>
        </authorList>
    </citation>
    <scope>NUCLEOTIDE SEQUENCE [LARGE SCALE GENOMIC DNA]</scope>
    <source>
        <strain evidence="2 3">Foug A</strain>
    </source>
</reference>
<name>A0A0C3AL88_9AGAM</name>
<dbReference type="EMBL" id="KN822021">
    <property type="protein sequence ID" value="KIM65702.1"/>
    <property type="molecule type" value="Genomic_DNA"/>
</dbReference>
<keyword evidence="3" id="KW-1185">Reference proteome</keyword>
<protein>
    <submittedName>
        <fullName evidence="2">Uncharacterized protein</fullName>
    </submittedName>
</protein>
<evidence type="ECO:0000313" key="2">
    <source>
        <dbReference type="EMBL" id="KIM65702.1"/>
    </source>
</evidence>
<organism evidence="2 3">
    <name type="scientific">Scleroderma citrinum Foug A</name>
    <dbReference type="NCBI Taxonomy" id="1036808"/>
    <lineage>
        <taxon>Eukaryota</taxon>
        <taxon>Fungi</taxon>
        <taxon>Dikarya</taxon>
        <taxon>Basidiomycota</taxon>
        <taxon>Agaricomycotina</taxon>
        <taxon>Agaricomycetes</taxon>
        <taxon>Agaricomycetidae</taxon>
        <taxon>Boletales</taxon>
        <taxon>Sclerodermatineae</taxon>
        <taxon>Sclerodermataceae</taxon>
        <taxon>Scleroderma</taxon>
    </lineage>
</organism>
<dbReference type="InParanoid" id="A0A0C3AL88"/>
<gene>
    <name evidence="2" type="ORF">SCLCIDRAFT_1212120</name>
</gene>
<sequence>MGCLSDDDSSGGQGLFSHGSARRQYTDVVWGGEEGFSSSSAGNHPHVERPKHSRGVATKSVWGLAASSQMTRTSSGIVMRWN</sequence>
<evidence type="ECO:0000256" key="1">
    <source>
        <dbReference type="SAM" id="MobiDB-lite"/>
    </source>
</evidence>
<reference evidence="3" key="2">
    <citation type="submission" date="2015-01" db="EMBL/GenBank/DDBJ databases">
        <title>Evolutionary Origins and Diversification of the Mycorrhizal Mutualists.</title>
        <authorList>
            <consortium name="DOE Joint Genome Institute"/>
            <consortium name="Mycorrhizal Genomics Consortium"/>
            <person name="Kohler A."/>
            <person name="Kuo A."/>
            <person name="Nagy L.G."/>
            <person name="Floudas D."/>
            <person name="Copeland A."/>
            <person name="Barry K.W."/>
            <person name="Cichocki N."/>
            <person name="Veneault-Fourrey C."/>
            <person name="LaButti K."/>
            <person name="Lindquist E.A."/>
            <person name="Lipzen A."/>
            <person name="Lundell T."/>
            <person name="Morin E."/>
            <person name="Murat C."/>
            <person name="Riley R."/>
            <person name="Ohm R."/>
            <person name="Sun H."/>
            <person name="Tunlid A."/>
            <person name="Henrissat B."/>
            <person name="Grigoriev I.V."/>
            <person name="Hibbett D.S."/>
            <person name="Martin F."/>
        </authorList>
    </citation>
    <scope>NUCLEOTIDE SEQUENCE [LARGE SCALE GENOMIC DNA]</scope>
    <source>
        <strain evidence="3">Foug A</strain>
    </source>
</reference>
<proteinExistence type="predicted"/>